<dbReference type="PROSITE" id="PS00455">
    <property type="entry name" value="AMP_BINDING"/>
    <property type="match status" value="1"/>
</dbReference>
<dbReference type="SUPFAM" id="SSF56801">
    <property type="entry name" value="Acetyl-CoA synthetase-like"/>
    <property type="match status" value="1"/>
</dbReference>
<evidence type="ECO:0000259" key="2">
    <source>
        <dbReference type="Pfam" id="PF13193"/>
    </source>
</evidence>
<dbReference type="Gene3D" id="3.30.300.30">
    <property type="match status" value="1"/>
</dbReference>
<dbReference type="InterPro" id="IPR042099">
    <property type="entry name" value="ANL_N_sf"/>
</dbReference>
<comment type="caution">
    <text evidence="3">The sequence shown here is derived from an EMBL/GenBank/DDBJ whole genome shotgun (WGS) entry which is preliminary data.</text>
</comment>
<gene>
    <name evidence="3" type="primary">fadD4</name>
    <name evidence="3" type="ORF">GCM10023081_43260</name>
</gene>
<dbReference type="PANTHER" id="PTHR43767:SF1">
    <property type="entry name" value="NONRIBOSOMAL PEPTIDE SYNTHASE PES1 (EUROFUNG)-RELATED"/>
    <property type="match status" value="1"/>
</dbReference>
<keyword evidence="3" id="KW-0436">Ligase</keyword>
<organism evidence="3 4">
    <name type="scientific">Arthrobacter ginkgonis</name>
    <dbReference type="NCBI Taxonomy" id="1630594"/>
    <lineage>
        <taxon>Bacteria</taxon>
        <taxon>Bacillati</taxon>
        <taxon>Actinomycetota</taxon>
        <taxon>Actinomycetes</taxon>
        <taxon>Micrococcales</taxon>
        <taxon>Micrococcaceae</taxon>
        <taxon>Arthrobacter</taxon>
    </lineage>
</organism>
<protein>
    <submittedName>
        <fullName evidence="3">Fatty-acid--CoA ligase FadD4</fullName>
    </submittedName>
</protein>
<dbReference type="InterPro" id="IPR000873">
    <property type="entry name" value="AMP-dep_synth/lig_dom"/>
</dbReference>
<keyword evidence="4" id="KW-1185">Reference proteome</keyword>
<evidence type="ECO:0000259" key="1">
    <source>
        <dbReference type="Pfam" id="PF00501"/>
    </source>
</evidence>
<dbReference type="InterPro" id="IPR025110">
    <property type="entry name" value="AMP-bd_C"/>
</dbReference>
<name>A0ABP7DBX5_9MICC</name>
<dbReference type="Pfam" id="PF00501">
    <property type="entry name" value="AMP-binding"/>
    <property type="match status" value="1"/>
</dbReference>
<dbReference type="Pfam" id="PF13193">
    <property type="entry name" value="AMP-binding_C"/>
    <property type="match status" value="1"/>
</dbReference>
<dbReference type="InterPro" id="IPR050237">
    <property type="entry name" value="ATP-dep_AMP-bd_enzyme"/>
</dbReference>
<proteinExistence type="predicted"/>
<accession>A0ABP7DBX5</accession>
<sequence>MQPTNPSSGNDAARNAYQWAVVDPDRVALIQHEEETTFGELIGRVNLISNHLRDLGLEAGDVVAGFMDNDPAYWAVSLAAQQVGLYYVPINSHLKADEAEYIVANSGAKVLVAGPAQAALLHAAGTATGAVHRYALAEAPPDWMPYAELGRGYPPAAPENRVAGAIMGYTSGTTGRPKGVKRQVGQESPEAATQRTLDMLGSFGLASSNGVHLVCSPLYHAAPAGFATGALHLGHTLVIHTKFDAAQVLADIERHSVTNSHMVPTHFHRLLSLPEEIRQATDTSSLEVVVHAGAPCPVSLKRRMLAWWGPIIWEYLGATEGIVAIASPSEWAAHPGTLGRPAAGAVQILDELGVEQPARTSGRIFFKSTMPFEYLGDAEKTEANRFGDLVTVGDLGLLDEEGYLFMQDRRNDLILSGGANVYPAEVEQALIDHPAVSDVGVIGVDDDEWGQVVVAVIQLNPGFSAGDDLRAELDGFARTALGSYKRPKRIEFLEEFPRTPSGKLLRRQLRDLYSSAAPRTATAPSPL</sequence>
<feature type="domain" description="AMP-dependent synthetase/ligase" evidence="1">
    <location>
        <begin position="19"/>
        <end position="369"/>
    </location>
</feature>
<dbReference type="EMBL" id="BAABEO010000034">
    <property type="protein sequence ID" value="GAA3702198.1"/>
    <property type="molecule type" value="Genomic_DNA"/>
</dbReference>
<dbReference type="InterPro" id="IPR045851">
    <property type="entry name" value="AMP-bd_C_sf"/>
</dbReference>
<dbReference type="Gene3D" id="3.40.50.12780">
    <property type="entry name" value="N-terminal domain of ligase-like"/>
    <property type="match status" value="1"/>
</dbReference>
<dbReference type="RefSeq" id="WP_345154194.1">
    <property type="nucleotide sequence ID" value="NZ_BAABEO010000034.1"/>
</dbReference>
<dbReference type="PANTHER" id="PTHR43767">
    <property type="entry name" value="LONG-CHAIN-FATTY-ACID--COA LIGASE"/>
    <property type="match status" value="1"/>
</dbReference>
<dbReference type="Proteomes" id="UP001500752">
    <property type="component" value="Unassembled WGS sequence"/>
</dbReference>
<dbReference type="InterPro" id="IPR020845">
    <property type="entry name" value="AMP-binding_CS"/>
</dbReference>
<reference evidence="4" key="1">
    <citation type="journal article" date="2019" name="Int. J. Syst. Evol. Microbiol.">
        <title>The Global Catalogue of Microorganisms (GCM) 10K type strain sequencing project: providing services to taxonomists for standard genome sequencing and annotation.</title>
        <authorList>
            <consortium name="The Broad Institute Genomics Platform"/>
            <consortium name="The Broad Institute Genome Sequencing Center for Infectious Disease"/>
            <person name="Wu L."/>
            <person name="Ma J."/>
        </authorList>
    </citation>
    <scope>NUCLEOTIDE SEQUENCE [LARGE SCALE GENOMIC DNA]</scope>
    <source>
        <strain evidence="4">JCM 30742</strain>
    </source>
</reference>
<dbReference type="GO" id="GO:0016874">
    <property type="term" value="F:ligase activity"/>
    <property type="evidence" value="ECO:0007669"/>
    <property type="project" value="UniProtKB-KW"/>
</dbReference>
<evidence type="ECO:0000313" key="4">
    <source>
        <dbReference type="Proteomes" id="UP001500752"/>
    </source>
</evidence>
<evidence type="ECO:0000313" key="3">
    <source>
        <dbReference type="EMBL" id="GAA3702198.1"/>
    </source>
</evidence>
<feature type="domain" description="AMP-binding enzyme C-terminal" evidence="2">
    <location>
        <begin position="425"/>
        <end position="503"/>
    </location>
</feature>